<name>A0A1Q2HPL7_9BACT</name>
<evidence type="ECO:0000259" key="2">
    <source>
        <dbReference type="Pfam" id="PF07944"/>
    </source>
</evidence>
<proteinExistence type="predicted"/>
<organism evidence="4 5">
    <name type="scientific">Sedimentisphaera cyanobacteriorum</name>
    <dbReference type="NCBI Taxonomy" id="1940790"/>
    <lineage>
        <taxon>Bacteria</taxon>
        <taxon>Pseudomonadati</taxon>
        <taxon>Planctomycetota</taxon>
        <taxon>Phycisphaerae</taxon>
        <taxon>Sedimentisphaerales</taxon>
        <taxon>Sedimentisphaeraceae</taxon>
        <taxon>Sedimentisphaera</taxon>
    </lineage>
</organism>
<gene>
    <name evidence="4" type="ORF">L21SP3_00985</name>
</gene>
<dbReference type="EMBL" id="CP019633">
    <property type="protein sequence ID" value="AQQ09185.1"/>
    <property type="molecule type" value="Genomic_DNA"/>
</dbReference>
<dbReference type="GO" id="GO:0005975">
    <property type="term" value="P:carbohydrate metabolic process"/>
    <property type="evidence" value="ECO:0007669"/>
    <property type="project" value="InterPro"/>
</dbReference>
<feature type="chain" id="PRO_5012930403" description="F5/8 type C domain protein" evidence="1">
    <location>
        <begin position="26"/>
        <end position="827"/>
    </location>
</feature>
<dbReference type="STRING" id="1940790.L21SP3_00985"/>
<evidence type="ECO:0000313" key="4">
    <source>
        <dbReference type="EMBL" id="AQQ09185.1"/>
    </source>
</evidence>
<dbReference type="Gene3D" id="2.60.120.260">
    <property type="entry name" value="Galactose-binding domain-like"/>
    <property type="match status" value="1"/>
</dbReference>
<evidence type="ECO:0000256" key="1">
    <source>
        <dbReference type="SAM" id="SignalP"/>
    </source>
</evidence>
<dbReference type="Pfam" id="PF07944">
    <property type="entry name" value="Beta-AFase-like_GH127_cat"/>
    <property type="match status" value="1"/>
</dbReference>
<dbReference type="PANTHER" id="PTHR31151:SF0">
    <property type="entry name" value="PROLINE-TRNA LIGASE (DUF1680)"/>
    <property type="match status" value="1"/>
</dbReference>
<dbReference type="Proteomes" id="UP000188273">
    <property type="component" value="Chromosome"/>
</dbReference>
<evidence type="ECO:0008006" key="6">
    <source>
        <dbReference type="Google" id="ProtNLM"/>
    </source>
</evidence>
<dbReference type="OrthoDB" id="9757939at2"/>
<dbReference type="InterPro" id="IPR012878">
    <property type="entry name" value="Beta-AFase-like_GH127_cat"/>
</dbReference>
<dbReference type="InterPro" id="IPR008928">
    <property type="entry name" value="6-hairpin_glycosidase_sf"/>
</dbReference>
<feature type="domain" description="Non-reducing end beta-L-arabinofuranosidase-like GH127 catalytic" evidence="2">
    <location>
        <begin position="112"/>
        <end position="422"/>
    </location>
</feature>
<accession>A0A1Q2HPL7</accession>
<sequence length="827" mass="95131" precursor="true">MMNPILRRLLLSSAMFMVISASLKAGEVELVEKPDDSVNNSNYVSNRDPLKETPLIKLPIGSIEPEGWLKRKLELQAEGFHGHLMDISRFLKKEENSWLSPEGKGKRGWEEVPYWLKGYLNLAYVLDDEQMIDEAMVWIEGALNSQKEDGWFGPDKKRSGVATKLSGRDDLWPNAIMLFCLQDYYDVSGDERVIELMTNYFKYLAKVPEDKYLLGYWPKMRGGDILYSIYWLYNRTGEKWLLDLAEKNHRRTARWDEDVVNWHNVNIAQAFGEGATYWLQSHENSDLMSAYSNWQKVRDIYGQMPGGMFASDENCRKGHDDPRQCVETCGMVEEMLSDETLMAITGDTVWADRCEDVAFNSLPAALTAEMDGIRYLTAVNHVKSDDQEHNPGIQNGGPMLHMNPHRHRCCQHNFGHGWPYFAQHLWYASADNGISAVFYTDSKVTAKVGKAGEEFVIKQTTKYPFDGKVYFEIASGKPTEFPVYLRIPGWCSSPEVMVNSEEYAFSNQDDGGFVKISRKWQKGDTFQINMPMKITVKKWTENHDSVSVNRGPITFSLKIKENKFRSGGTDKWPAYEIHPASDWNYALELADSPEESFELVERVWPSDQMPWTHEGAPIMLKAKGRKIPQWQLDRFELCQELQDSPVKTDQPVEDIKLIPMGAARLRISAFPTAGHGENAAQWQPPKIPELLPYSASASFENDTLEAMYDQVHPESSGDQSVHRFTWWDHRGTKEWVQYDFDKPKAVSKTSVYWFDDTGRGRCRVPQSWKLLYKDCGKWKPVKTRQKFGTELDKWNTVSFEEVKTESLRLVVQLKPEFSGGILEWKVD</sequence>
<feature type="signal peptide" evidence="1">
    <location>
        <begin position="1"/>
        <end position="25"/>
    </location>
</feature>
<reference evidence="5" key="1">
    <citation type="submission" date="2017-02" db="EMBL/GenBank/DDBJ databases">
        <title>Comparative genomics and description of representatives of a novel lineage of planctomycetes thriving in anoxic sediments.</title>
        <authorList>
            <person name="Spring S."/>
            <person name="Bunk B."/>
            <person name="Sproer C."/>
            <person name="Klenk H.-P."/>
        </authorList>
    </citation>
    <scope>NUCLEOTIDE SEQUENCE [LARGE SCALE GENOMIC DNA]</scope>
    <source>
        <strain evidence="5">L21-RPul-D3</strain>
    </source>
</reference>
<evidence type="ECO:0000313" key="5">
    <source>
        <dbReference type="Proteomes" id="UP000188273"/>
    </source>
</evidence>
<keyword evidence="5" id="KW-1185">Reference proteome</keyword>
<dbReference type="Pfam" id="PF20736">
    <property type="entry name" value="Glyco_hydro127M"/>
    <property type="match status" value="1"/>
</dbReference>
<dbReference type="InterPro" id="IPR049046">
    <property type="entry name" value="Beta-AFase-like_GH127_middle"/>
</dbReference>
<evidence type="ECO:0000259" key="3">
    <source>
        <dbReference type="Pfam" id="PF20736"/>
    </source>
</evidence>
<keyword evidence="1" id="KW-0732">Signal</keyword>
<dbReference type="AlphaFoldDB" id="A0A1Q2HPL7"/>
<dbReference type="PANTHER" id="PTHR31151">
    <property type="entry name" value="PROLINE-TRNA LIGASE (DUF1680)"/>
    <property type="match status" value="1"/>
</dbReference>
<feature type="domain" description="Non-reducing end beta-L-arabinofuranosidase-like GH127 middle" evidence="3">
    <location>
        <begin position="436"/>
        <end position="532"/>
    </location>
</feature>
<protein>
    <recommendedName>
        <fullName evidence="6">F5/8 type C domain protein</fullName>
    </recommendedName>
</protein>
<dbReference type="SUPFAM" id="SSF48208">
    <property type="entry name" value="Six-hairpin glycosidases"/>
    <property type="match status" value="1"/>
</dbReference>
<dbReference type="KEGG" id="pbu:L21SP3_00985"/>